<name>R9P632_PSEHS</name>
<reference evidence="2" key="1">
    <citation type="journal article" date="2013" name="Genome Announc.">
        <title>Draft genome sequence of the basidiomycetous yeast-like fungus Pseudozyma hubeiensis SY62, which produces an abundant amount of the biosurfactant mannosylerythritol lipids.</title>
        <authorList>
            <person name="Konishi M."/>
            <person name="Hatada Y."/>
            <person name="Horiuchi J."/>
        </authorList>
    </citation>
    <scope>NUCLEOTIDE SEQUENCE [LARGE SCALE GENOMIC DNA]</scope>
    <source>
        <strain evidence="2">SY62</strain>
    </source>
</reference>
<dbReference type="GeneID" id="24109667"/>
<proteinExistence type="predicted"/>
<organism evidence="1 2">
    <name type="scientific">Pseudozyma hubeiensis (strain SY62)</name>
    <name type="common">Yeast</name>
    <dbReference type="NCBI Taxonomy" id="1305764"/>
    <lineage>
        <taxon>Eukaryota</taxon>
        <taxon>Fungi</taxon>
        <taxon>Dikarya</taxon>
        <taxon>Basidiomycota</taxon>
        <taxon>Ustilaginomycotina</taxon>
        <taxon>Ustilaginomycetes</taxon>
        <taxon>Ustilaginales</taxon>
        <taxon>Ustilaginaceae</taxon>
        <taxon>Pseudozyma</taxon>
    </lineage>
</organism>
<protein>
    <submittedName>
        <fullName evidence="1">Uncharacterized protein</fullName>
    </submittedName>
</protein>
<evidence type="ECO:0000313" key="2">
    <source>
        <dbReference type="Proteomes" id="UP000014071"/>
    </source>
</evidence>
<accession>R9P632</accession>
<dbReference type="HOGENOM" id="CLU_2758891_0_0_1"/>
<dbReference type="Proteomes" id="UP000014071">
    <property type="component" value="Unassembled WGS sequence"/>
</dbReference>
<sequence length="70" mass="7054">MAKSSSPPLAAIGSCSFGVGMKLLPPNPGMKLSSAPPPRKLAFIGSNAPLSPPPAVVESPNLALCQNLVM</sequence>
<dbReference type="PROSITE" id="PS51257">
    <property type="entry name" value="PROKAR_LIPOPROTEIN"/>
    <property type="match status" value="1"/>
</dbReference>
<dbReference type="AlphaFoldDB" id="R9P632"/>
<dbReference type="EMBL" id="DF238805">
    <property type="protein sequence ID" value="GAC96801.1"/>
    <property type="molecule type" value="Genomic_DNA"/>
</dbReference>
<evidence type="ECO:0000313" key="1">
    <source>
        <dbReference type="EMBL" id="GAC96801.1"/>
    </source>
</evidence>
<dbReference type="RefSeq" id="XP_012190388.1">
    <property type="nucleotide sequence ID" value="XM_012334998.1"/>
</dbReference>
<keyword evidence="2" id="KW-1185">Reference proteome</keyword>
<gene>
    <name evidence="1" type="ORF">PHSY_004385</name>
</gene>